<dbReference type="PANTHER" id="PTHR43133:SF51">
    <property type="entry name" value="RNA POLYMERASE SIGMA FACTOR"/>
    <property type="match status" value="1"/>
</dbReference>
<evidence type="ECO:0000259" key="6">
    <source>
        <dbReference type="Pfam" id="PF08281"/>
    </source>
</evidence>
<organism evidence="7 8">
    <name type="scientific">Butyrivibrio hungatei</name>
    <dbReference type="NCBI Taxonomy" id="185008"/>
    <lineage>
        <taxon>Bacteria</taxon>
        <taxon>Bacillati</taxon>
        <taxon>Bacillota</taxon>
        <taxon>Clostridia</taxon>
        <taxon>Lachnospirales</taxon>
        <taxon>Lachnospiraceae</taxon>
        <taxon>Butyrivibrio</taxon>
    </lineage>
</organism>
<feature type="domain" description="RNA polymerase sigma factor 70 region 4 type 2" evidence="6">
    <location>
        <begin position="98"/>
        <end position="148"/>
    </location>
</feature>
<dbReference type="AlphaFoldDB" id="A0A1G5DDW7"/>
<dbReference type="InterPro" id="IPR013324">
    <property type="entry name" value="RNA_pol_sigma_r3/r4-like"/>
</dbReference>
<evidence type="ECO:0000259" key="5">
    <source>
        <dbReference type="Pfam" id="PF04542"/>
    </source>
</evidence>
<dbReference type="InterPro" id="IPR039425">
    <property type="entry name" value="RNA_pol_sigma-70-like"/>
</dbReference>
<evidence type="ECO:0000313" key="8">
    <source>
        <dbReference type="Proteomes" id="UP000183047"/>
    </source>
</evidence>
<keyword evidence="8" id="KW-1185">Reference proteome</keyword>
<evidence type="ECO:0000256" key="2">
    <source>
        <dbReference type="ARBA" id="ARBA00023015"/>
    </source>
</evidence>
<dbReference type="Proteomes" id="UP000183047">
    <property type="component" value="Unassembled WGS sequence"/>
</dbReference>
<keyword evidence="3" id="KW-0731">Sigma factor</keyword>
<dbReference type="InterPro" id="IPR036388">
    <property type="entry name" value="WH-like_DNA-bd_sf"/>
</dbReference>
<sequence length="167" mass="19531">MDEKEVRRVVETYSDMILRISYNYLQHTFDAEDICQTVLLKFISGDLSFDTKEYEKAWMIRTTINACHDLRRSAYSRKTVGLDAVKEKEAPKAPDSDLLEEIKKLPVNYRMSIYLYYYEGYSVKEIAKIMGKSKFAVSQYLSRGRRELRKKLDTEGTYGAKAGEIYE</sequence>
<feature type="domain" description="RNA polymerase sigma-70 region 2" evidence="5">
    <location>
        <begin position="10"/>
        <end position="74"/>
    </location>
</feature>
<dbReference type="SUPFAM" id="SSF88946">
    <property type="entry name" value="Sigma2 domain of RNA polymerase sigma factors"/>
    <property type="match status" value="1"/>
</dbReference>
<dbReference type="OrthoDB" id="9795666at2"/>
<accession>A0A1G5DDW7</accession>
<dbReference type="EMBL" id="FMUR01000008">
    <property type="protein sequence ID" value="SCY12895.1"/>
    <property type="molecule type" value="Genomic_DNA"/>
</dbReference>
<keyword evidence="2" id="KW-0805">Transcription regulation</keyword>
<proteinExistence type="inferred from homology"/>
<name>A0A1G5DDW7_9FIRM</name>
<comment type="similarity">
    <text evidence="1">Belongs to the sigma-70 factor family. ECF subfamily.</text>
</comment>
<evidence type="ECO:0000313" key="7">
    <source>
        <dbReference type="EMBL" id="SCY12895.1"/>
    </source>
</evidence>
<dbReference type="InterPro" id="IPR007627">
    <property type="entry name" value="RNA_pol_sigma70_r2"/>
</dbReference>
<dbReference type="PANTHER" id="PTHR43133">
    <property type="entry name" value="RNA POLYMERASE ECF-TYPE SIGMA FACTO"/>
    <property type="match status" value="1"/>
</dbReference>
<reference evidence="8" key="1">
    <citation type="submission" date="2016-10" db="EMBL/GenBank/DDBJ databases">
        <authorList>
            <person name="Varghese N."/>
            <person name="Submissions S."/>
        </authorList>
    </citation>
    <scope>NUCLEOTIDE SEQUENCE [LARGE SCALE GENOMIC DNA]</scope>
    <source>
        <strain evidence="8">XBD2006</strain>
    </source>
</reference>
<dbReference type="InterPro" id="IPR014284">
    <property type="entry name" value="RNA_pol_sigma-70_dom"/>
</dbReference>
<dbReference type="SUPFAM" id="SSF88659">
    <property type="entry name" value="Sigma3 and sigma4 domains of RNA polymerase sigma factors"/>
    <property type="match status" value="1"/>
</dbReference>
<dbReference type="InterPro" id="IPR013325">
    <property type="entry name" value="RNA_pol_sigma_r2"/>
</dbReference>
<dbReference type="Pfam" id="PF08281">
    <property type="entry name" value="Sigma70_r4_2"/>
    <property type="match status" value="1"/>
</dbReference>
<keyword evidence="4" id="KW-0804">Transcription</keyword>
<dbReference type="Gene3D" id="1.10.1740.10">
    <property type="match status" value="1"/>
</dbReference>
<gene>
    <name evidence="7" type="ORF">SAMN02910451_01476</name>
</gene>
<dbReference type="CDD" id="cd06171">
    <property type="entry name" value="Sigma70_r4"/>
    <property type="match status" value="1"/>
</dbReference>
<protein>
    <submittedName>
        <fullName evidence="7">RNA polymerase sigma-70 factor, ECF subfamily</fullName>
    </submittedName>
</protein>
<dbReference type="GO" id="GO:0003677">
    <property type="term" value="F:DNA binding"/>
    <property type="evidence" value="ECO:0007669"/>
    <property type="project" value="InterPro"/>
</dbReference>
<dbReference type="RefSeq" id="WP_074462122.1">
    <property type="nucleotide sequence ID" value="NZ_FMUR01000008.1"/>
</dbReference>
<evidence type="ECO:0000256" key="3">
    <source>
        <dbReference type="ARBA" id="ARBA00023082"/>
    </source>
</evidence>
<dbReference type="NCBIfam" id="TIGR02937">
    <property type="entry name" value="sigma70-ECF"/>
    <property type="match status" value="1"/>
</dbReference>
<dbReference type="Pfam" id="PF04542">
    <property type="entry name" value="Sigma70_r2"/>
    <property type="match status" value="1"/>
</dbReference>
<dbReference type="InterPro" id="IPR013249">
    <property type="entry name" value="RNA_pol_sigma70_r4_t2"/>
</dbReference>
<dbReference type="GO" id="GO:0006352">
    <property type="term" value="P:DNA-templated transcription initiation"/>
    <property type="evidence" value="ECO:0007669"/>
    <property type="project" value="InterPro"/>
</dbReference>
<evidence type="ECO:0000256" key="4">
    <source>
        <dbReference type="ARBA" id="ARBA00023163"/>
    </source>
</evidence>
<dbReference type="GO" id="GO:0016987">
    <property type="term" value="F:sigma factor activity"/>
    <property type="evidence" value="ECO:0007669"/>
    <property type="project" value="UniProtKB-KW"/>
</dbReference>
<evidence type="ECO:0000256" key="1">
    <source>
        <dbReference type="ARBA" id="ARBA00010641"/>
    </source>
</evidence>
<dbReference type="Gene3D" id="1.10.10.10">
    <property type="entry name" value="Winged helix-like DNA-binding domain superfamily/Winged helix DNA-binding domain"/>
    <property type="match status" value="1"/>
</dbReference>